<dbReference type="Proteomes" id="UP000807504">
    <property type="component" value="Unassembled WGS sequence"/>
</dbReference>
<dbReference type="EMBL" id="JABXBU010002072">
    <property type="protein sequence ID" value="KAF8778494.1"/>
    <property type="molecule type" value="Genomic_DNA"/>
</dbReference>
<dbReference type="GO" id="GO:0061860">
    <property type="term" value="F:DNA clamp unloader activity"/>
    <property type="evidence" value="ECO:0007669"/>
    <property type="project" value="TreeGrafter"/>
</dbReference>
<dbReference type="Gene3D" id="3.40.50.300">
    <property type="entry name" value="P-loop containing nucleotide triphosphate hydrolases"/>
    <property type="match status" value="1"/>
</dbReference>
<dbReference type="InterPro" id="IPR003959">
    <property type="entry name" value="ATPase_AAA_core"/>
</dbReference>
<comment type="caution">
    <text evidence="3">The sequence shown here is derived from an EMBL/GenBank/DDBJ whole genome shotgun (WGS) entry which is preliminary data.</text>
</comment>
<reference evidence="3" key="1">
    <citation type="journal article" date="2020" name="bioRxiv">
        <title>Chromosome-level reference genome of the European wasp spider Argiope bruennichi: a resource for studies on range expansion and evolutionary adaptation.</title>
        <authorList>
            <person name="Sheffer M.M."/>
            <person name="Hoppe A."/>
            <person name="Krehenwinkel H."/>
            <person name="Uhl G."/>
            <person name="Kuss A.W."/>
            <person name="Jensen L."/>
            <person name="Jensen C."/>
            <person name="Gillespie R.G."/>
            <person name="Hoff K.J."/>
            <person name="Prost S."/>
        </authorList>
    </citation>
    <scope>NUCLEOTIDE SEQUENCE</scope>
</reference>
<organism evidence="3 4">
    <name type="scientific">Argiope bruennichi</name>
    <name type="common">Wasp spider</name>
    <name type="synonym">Aranea bruennichi</name>
    <dbReference type="NCBI Taxonomy" id="94029"/>
    <lineage>
        <taxon>Eukaryota</taxon>
        <taxon>Metazoa</taxon>
        <taxon>Ecdysozoa</taxon>
        <taxon>Arthropoda</taxon>
        <taxon>Chelicerata</taxon>
        <taxon>Arachnida</taxon>
        <taxon>Araneae</taxon>
        <taxon>Araneomorphae</taxon>
        <taxon>Entelegynae</taxon>
        <taxon>Araneoidea</taxon>
        <taxon>Araneidae</taxon>
        <taxon>Argiope</taxon>
    </lineage>
</organism>
<dbReference type="PANTHER" id="PTHR23389">
    <property type="entry name" value="CHROMOSOME TRANSMISSION FIDELITY FACTOR 18"/>
    <property type="match status" value="1"/>
</dbReference>
<evidence type="ECO:0000259" key="2">
    <source>
        <dbReference type="Pfam" id="PF00004"/>
    </source>
</evidence>
<evidence type="ECO:0000313" key="4">
    <source>
        <dbReference type="Proteomes" id="UP000807504"/>
    </source>
</evidence>
<feature type="compositionally biased region" description="Low complexity" evidence="1">
    <location>
        <begin position="800"/>
        <end position="810"/>
    </location>
</feature>
<feature type="domain" description="ATPase AAA-type core" evidence="2">
    <location>
        <begin position="822"/>
        <end position="866"/>
    </location>
</feature>
<dbReference type="SUPFAM" id="SSF52540">
    <property type="entry name" value="P-loop containing nucleoside triphosphate hydrolases"/>
    <property type="match status" value="1"/>
</dbReference>
<feature type="region of interest" description="Disordered" evidence="1">
    <location>
        <begin position="791"/>
        <end position="812"/>
    </location>
</feature>
<evidence type="ECO:0000313" key="3">
    <source>
        <dbReference type="EMBL" id="KAF8778494.1"/>
    </source>
</evidence>
<dbReference type="GO" id="GO:0005634">
    <property type="term" value="C:nucleus"/>
    <property type="evidence" value="ECO:0007669"/>
    <property type="project" value="TreeGrafter"/>
</dbReference>
<reference evidence="3" key="2">
    <citation type="submission" date="2020-06" db="EMBL/GenBank/DDBJ databases">
        <authorList>
            <person name="Sheffer M."/>
        </authorList>
    </citation>
    <scope>NUCLEOTIDE SEQUENCE</scope>
</reference>
<dbReference type="GO" id="GO:0003677">
    <property type="term" value="F:DNA binding"/>
    <property type="evidence" value="ECO:0007669"/>
    <property type="project" value="TreeGrafter"/>
</dbReference>
<evidence type="ECO:0000256" key="1">
    <source>
        <dbReference type="SAM" id="MobiDB-lite"/>
    </source>
</evidence>
<name>A0A8T0ETA7_ARGBR</name>
<feature type="region of interest" description="Disordered" evidence="1">
    <location>
        <begin position="584"/>
        <end position="610"/>
    </location>
</feature>
<sequence>MEAIQIGPDQRKLRSSAVKSYSDSYEKLDEFLDMDEVPTKDRRPKKRAKRSIRKKDKLVPCEIQVGEIKTNIISNPEKKLFPIFTSSPKMRCQQKLAPEEILINIEPKIDIVELSENSSQNYNHINQIKIHKINQPEGGNEHGLSPIENQQAGDYKEDSLVISDAHSTNYINGGTVKNLEVLETDRIIIEPGKINTKNKLKQHSDNKLRETYATNGNSCKFNNTSLENDKIIVLKKKNVKGNIDEFDSICEIKNTSENLTKDDPNSTTESNFSEINNDVKIITKHIGNMKFFPIFSNSYNSVKTSKSSPETKEKTDLFSDSKDCVQKTVQIYDIITDSVQTEKQSDEITDYVEIEQLPDNITDLQTEQISDNITAVQTEQLYDNITDCIQSEQASRIIDNSLAISHKPSKEIITRDFEETTTTVDDDSSTIIHPVRTRRKRKLNKSNDTVAVNSIMRITRSQTMRNNSNTSHIATPLSSAKSDNKTAKECSGAIKKLNRNKMKTTALNLLPQSRPCFEKKNNDVKKVNTTELFPLFSKSQIASVRKKSISQLNSSAKKNTKISKSSRTSIASDSVNDLFEEINSNNRKIQTKNNHRKDKNRKTSKMKYSDKETLENYDDSVVEIADTSNLKIEIKTVEQSKKLADLEFMNKIEILEKHTKIVPKKKESNLSPKIPSLPFPLISQCYALDDQFGSSVSKYSLKEKDISDEIIVPIWNKLIGLTDIKSITARDIVLSVQNLNEIIETPHTDKVNNILWTDISNDYNLKEGISESTISELNLWLSEWKSRFSKNDKAKHSDSNDSFDSFSTDSNDSEMEGLSNSVIIMGPPGCGKTSLVFSLANDHGFKVLEVNASSCRSGRNISHQLKEALESYHVENIKRTDLNFQKDTCDEDSALSKPKKNKRVEKGNADYLQKEKKTNKGEIVKKKTTMKNFFKVKSVTEKSNGSQALEKIASKQHLSTTSYPSDSLFSSSSRAISTRTIILFDDIDVVFQEDEGLWSTIRNFLKISKKPVIFTVSRNLAVVKANLDSDIRVLYLKPMIEEIVIKKINNQYETHDRKNSNMNIKLLHNNSNDVRRNLLHAQFWSQPCNLNSSVESNGEVFSMNTFFLGSLNFSAIDFISLILKNKFPNKLSMISGYHKIGYDLLHSNLFTILNGMDISNIAKSWSSVTKRIINHDCDDVTELDMTPENATDIAESDLWKEACKIFELKKQRLQKGSSSDHLFIFSNILENFSFTDSLKGDFYKQIKWISQPERIHMWNMGLPACSEENECYTDDAILDMISLVQILGLQLAQNKYSSNPEFKKDNRILVLEHPFMNCDDRNEVNMQLKSIATEFPASHILNKTVFNVDYLSTLKIMCRDELLRRTKSGKRSNRFLHYFDSISLYIDKSYIEKCIE</sequence>
<proteinExistence type="predicted"/>
<dbReference type="InterPro" id="IPR027417">
    <property type="entry name" value="P-loop_NTPase"/>
</dbReference>
<dbReference type="GO" id="GO:0016887">
    <property type="term" value="F:ATP hydrolysis activity"/>
    <property type="evidence" value="ECO:0007669"/>
    <property type="project" value="InterPro"/>
</dbReference>
<feature type="compositionally biased region" description="Polar residues" evidence="1">
    <location>
        <begin position="466"/>
        <end position="481"/>
    </location>
</feature>
<gene>
    <name evidence="3" type="ORF">HNY73_015209</name>
</gene>
<accession>A0A8T0ETA7</accession>
<protein>
    <submittedName>
        <fullName evidence="3">ATPase family AAA domain-containing protein 5</fullName>
    </submittedName>
</protein>
<dbReference type="PANTHER" id="PTHR23389:SF21">
    <property type="entry name" value="ATPASE FAMILY AAA DOMAIN-CONTAINING PROTEIN 5"/>
    <property type="match status" value="1"/>
</dbReference>
<feature type="region of interest" description="Disordered" evidence="1">
    <location>
        <begin position="890"/>
        <end position="910"/>
    </location>
</feature>
<keyword evidence="4" id="KW-1185">Reference proteome</keyword>
<dbReference type="GO" id="GO:0005524">
    <property type="term" value="F:ATP binding"/>
    <property type="evidence" value="ECO:0007669"/>
    <property type="project" value="InterPro"/>
</dbReference>
<feature type="compositionally biased region" description="Basic residues" evidence="1">
    <location>
        <begin position="589"/>
        <end position="605"/>
    </location>
</feature>
<feature type="region of interest" description="Disordered" evidence="1">
    <location>
        <begin position="466"/>
        <end position="486"/>
    </location>
</feature>
<dbReference type="Pfam" id="PF00004">
    <property type="entry name" value="AAA"/>
    <property type="match status" value="1"/>
</dbReference>